<dbReference type="Proteomes" id="UP000887574">
    <property type="component" value="Unplaced"/>
</dbReference>
<sequence length="67" mass="6754">MTRSAVVVVGIVDVFSVLETVLWSFHQEGSTGPAGASVVVVVSPGGFTGPVGASVVVVVSQEDLLVQ</sequence>
<name>A0A915CYW6_9BILA</name>
<reference evidence="2" key="1">
    <citation type="submission" date="2022-11" db="UniProtKB">
        <authorList>
            <consortium name="WormBaseParasite"/>
        </authorList>
    </citation>
    <scope>IDENTIFICATION</scope>
</reference>
<dbReference type="WBParaSite" id="jg13733">
    <property type="protein sequence ID" value="jg13733"/>
    <property type="gene ID" value="jg13733"/>
</dbReference>
<accession>A0A915CYW6</accession>
<organism evidence="1 2">
    <name type="scientific">Ditylenchus dipsaci</name>
    <dbReference type="NCBI Taxonomy" id="166011"/>
    <lineage>
        <taxon>Eukaryota</taxon>
        <taxon>Metazoa</taxon>
        <taxon>Ecdysozoa</taxon>
        <taxon>Nematoda</taxon>
        <taxon>Chromadorea</taxon>
        <taxon>Rhabditida</taxon>
        <taxon>Tylenchina</taxon>
        <taxon>Tylenchomorpha</taxon>
        <taxon>Sphaerularioidea</taxon>
        <taxon>Anguinidae</taxon>
        <taxon>Anguininae</taxon>
        <taxon>Ditylenchus</taxon>
    </lineage>
</organism>
<dbReference type="AlphaFoldDB" id="A0A915CYW6"/>
<evidence type="ECO:0000313" key="2">
    <source>
        <dbReference type="WBParaSite" id="jg13733"/>
    </source>
</evidence>
<evidence type="ECO:0000313" key="1">
    <source>
        <dbReference type="Proteomes" id="UP000887574"/>
    </source>
</evidence>
<keyword evidence="1" id="KW-1185">Reference proteome</keyword>
<proteinExistence type="predicted"/>
<protein>
    <submittedName>
        <fullName evidence="2">Uncharacterized protein</fullName>
    </submittedName>
</protein>